<reference evidence="3" key="1">
    <citation type="submission" date="2021-01" db="EMBL/GenBank/DDBJ databases">
        <authorList>
            <person name="Corre E."/>
            <person name="Pelletier E."/>
            <person name="Niang G."/>
            <person name="Scheremetjew M."/>
            <person name="Finn R."/>
            <person name="Kale V."/>
            <person name="Holt S."/>
            <person name="Cochrane G."/>
            <person name="Meng A."/>
            <person name="Brown T."/>
            <person name="Cohen L."/>
        </authorList>
    </citation>
    <scope>NUCLEOTIDE SEQUENCE</scope>
    <source>
        <strain evidence="3">CCMP3328</strain>
    </source>
</reference>
<evidence type="ECO:0000313" key="3">
    <source>
        <dbReference type="EMBL" id="CAD8331278.1"/>
    </source>
</evidence>
<evidence type="ECO:0000256" key="1">
    <source>
        <dbReference type="SAM" id="MobiDB-lite"/>
    </source>
</evidence>
<dbReference type="EMBL" id="HBEF01005463">
    <property type="protein sequence ID" value="CAD8331278.1"/>
    <property type="molecule type" value="Transcribed_RNA"/>
</dbReference>
<accession>A0A7R9ZJD9</accession>
<keyword evidence="2" id="KW-0472">Membrane</keyword>
<organism evidence="3">
    <name type="scientific">Craspedostauros australis</name>
    <dbReference type="NCBI Taxonomy" id="1486917"/>
    <lineage>
        <taxon>Eukaryota</taxon>
        <taxon>Sar</taxon>
        <taxon>Stramenopiles</taxon>
        <taxon>Ochrophyta</taxon>
        <taxon>Bacillariophyta</taxon>
        <taxon>Bacillariophyceae</taxon>
        <taxon>Bacillariophycidae</taxon>
        <taxon>Naviculales</taxon>
        <taxon>Naviculaceae</taxon>
        <taxon>Craspedostauros</taxon>
    </lineage>
</organism>
<proteinExistence type="predicted"/>
<keyword evidence="2" id="KW-1133">Transmembrane helix</keyword>
<keyword evidence="2" id="KW-0812">Transmembrane</keyword>
<protein>
    <submittedName>
        <fullName evidence="3">Uncharacterized protein</fullName>
    </submittedName>
</protein>
<dbReference type="AlphaFoldDB" id="A0A7R9ZJD9"/>
<gene>
    <name evidence="3" type="ORF">CAUS1442_LOCUS3377</name>
</gene>
<feature type="region of interest" description="Disordered" evidence="1">
    <location>
        <begin position="78"/>
        <end position="103"/>
    </location>
</feature>
<evidence type="ECO:0000256" key="2">
    <source>
        <dbReference type="SAM" id="Phobius"/>
    </source>
</evidence>
<feature type="transmembrane region" description="Helical" evidence="2">
    <location>
        <begin position="6"/>
        <end position="26"/>
    </location>
</feature>
<name>A0A7R9ZJD9_9STRA</name>
<sequence length="103" mass="10990">MIIDAKTVIMTLVIVVGATLYGLKFVRKFALQIAMENHDAIKAMDQEEETQRLKKQKAADAAAETAFAKVQPLLNVNAAPRSGNAPPAAAKTEEQPANAASNV</sequence>